<gene>
    <name evidence="2" type="ORF">SAMN05192558_101716</name>
</gene>
<keyword evidence="3" id="KW-1185">Reference proteome</keyword>
<organism evidence="2 3">
    <name type="scientific">Actinokineospora alba</name>
    <dbReference type="NCBI Taxonomy" id="504798"/>
    <lineage>
        <taxon>Bacteria</taxon>
        <taxon>Bacillati</taxon>
        <taxon>Actinomycetota</taxon>
        <taxon>Actinomycetes</taxon>
        <taxon>Pseudonocardiales</taxon>
        <taxon>Pseudonocardiaceae</taxon>
        <taxon>Actinokineospora</taxon>
    </lineage>
</organism>
<dbReference type="GO" id="GO:0005576">
    <property type="term" value="C:extracellular region"/>
    <property type="evidence" value="ECO:0007669"/>
    <property type="project" value="TreeGrafter"/>
</dbReference>
<evidence type="ECO:0000313" key="3">
    <source>
        <dbReference type="Proteomes" id="UP000199651"/>
    </source>
</evidence>
<feature type="domain" description="Mce/MlaD" evidence="1">
    <location>
        <begin position="36"/>
        <end position="110"/>
    </location>
</feature>
<dbReference type="InterPro" id="IPR003399">
    <property type="entry name" value="Mce/MlaD"/>
</dbReference>
<evidence type="ECO:0000259" key="1">
    <source>
        <dbReference type="Pfam" id="PF02470"/>
    </source>
</evidence>
<dbReference type="PANTHER" id="PTHR33371:SF18">
    <property type="entry name" value="MCE-FAMILY PROTEIN MCE3C"/>
    <property type="match status" value="1"/>
</dbReference>
<proteinExistence type="predicted"/>
<dbReference type="NCBIfam" id="TIGR00996">
    <property type="entry name" value="Mtu_fam_mce"/>
    <property type="match status" value="1"/>
</dbReference>
<dbReference type="RefSeq" id="WP_228769642.1">
    <property type="nucleotide sequence ID" value="NZ_FNDV01000003.1"/>
</dbReference>
<name>A0A1H0G9I6_9PSEU</name>
<accession>A0A1H0G9I6</accession>
<dbReference type="AlphaFoldDB" id="A0A1H0G9I6"/>
<reference evidence="3" key="1">
    <citation type="submission" date="2016-10" db="EMBL/GenBank/DDBJ databases">
        <authorList>
            <person name="Varghese N."/>
            <person name="Submissions S."/>
        </authorList>
    </citation>
    <scope>NUCLEOTIDE SEQUENCE [LARGE SCALE GENOMIC DNA]</scope>
    <source>
        <strain evidence="3">IBRC-M 10655</strain>
    </source>
</reference>
<dbReference type="EMBL" id="FNJB01000001">
    <property type="protein sequence ID" value="SDO03557.1"/>
    <property type="molecule type" value="Genomic_DNA"/>
</dbReference>
<dbReference type="Pfam" id="PF02470">
    <property type="entry name" value="MlaD"/>
    <property type="match status" value="1"/>
</dbReference>
<dbReference type="InterPro" id="IPR052336">
    <property type="entry name" value="MlaD_Phospholipid_Transporter"/>
</dbReference>
<dbReference type="PANTHER" id="PTHR33371">
    <property type="entry name" value="INTERMEMBRANE PHOSPHOLIPID TRANSPORT SYSTEM BINDING PROTEIN MLAD-RELATED"/>
    <property type="match status" value="1"/>
</dbReference>
<protein>
    <submittedName>
        <fullName evidence="2">Phospholipid/cholesterol/gamma-HCH transport system substrate-binding protein</fullName>
    </submittedName>
</protein>
<dbReference type="InterPro" id="IPR005693">
    <property type="entry name" value="Mce"/>
</dbReference>
<dbReference type="STRING" id="504798.SAMN05421871_103155"/>
<dbReference type="Proteomes" id="UP000199651">
    <property type="component" value="Unassembled WGS sequence"/>
</dbReference>
<sequence length="327" mass="34526">MRHRNPMVTGALAGAVLFAFVAAAVIAPKLVFLARTNDYTAEFANAAGLTAHDQVYVAGVPSGRVTEVSLAGDRVHVKFRLDNDQPLGESSSASIKLLTILGTRYLSVQPAGSGELDEDTVIPLARTSVPYSLDELAGAATGTVEQLDLAALQKMVHTMREVIPQDPALVNNALTGVAAASDLIARRDKQFDQLLEATKTVTSDLLGQRDTLISLVGDATAVAQMLDSRRAVIRQLIADVGSLSEQLRKFLADNAEVLGPLLNRLHELVTAMSANEKALSDTLTQLAPTSRYLANATGNGPWADVVGPAGPLPDNLLCLSGLIQGCR</sequence>
<evidence type="ECO:0000313" key="2">
    <source>
        <dbReference type="EMBL" id="SDO03557.1"/>
    </source>
</evidence>